<comment type="caution">
    <text evidence="6">The sequence shown here is derived from an EMBL/GenBank/DDBJ whole genome shotgun (WGS) entry which is preliminary data.</text>
</comment>
<comment type="similarity">
    <text evidence="2">Belongs to the threonine aldolase family.</text>
</comment>
<dbReference type="InterPro" id="IPR015424">
    <property type="entry name" value="PyrdxlP-dep_Trfase"/>
</dbReference>
<dbReference type="Pfam" id="PF01212">
    <property type="entry name" value="Beta_elim_lyase"/>
    <property type="match status" value="1"/>
</dbReference>
<evidence type="ECO:0000256" key="2">
    <source>
        <dbReference type="ARBA" id="ARBA00006966"/>
    </source>
</evidence>
<evidence type="ECO:0000256" key="3">
    <source>
        <dbReference type="ARBA" id="ARBA00022898"/>
    </source>
</evidence>
<feature type="region of interest" description="Disordered" evidence="4">
    <location>
        <begin position="1"/>
        <end position="65"/>
    </location>
</feature>
<feature type="compositionally biased region" description="Low complexity" evidence="4">
    <location>
        <begin position="37"/>
        <end position="53"/>
    </location>
</feature>
<evidence type="ECO:0000259" key="5">
    <source>
        <dbReference type="Pfam" id="PF01212"/>
    </source>
</evidence>
<accession>A0A4Y3KBL9</accession>
<feature type="domain" description="Aromatic amino acid beta-eliminating lyase/threonine aldolase" evidence="5">
    <location>
        <begin position="62"/>
        <end position="349"/>
    </location>
</feature>
<dbReference type="AlphaFoldDB" id="A0A4Y3KBL9"/>
<dbReference type="InterPro" id="IPR015421">
    <property type="entry name" value="PyrdxlP-dep_Trfase_major"/>
</dbReference>
<evidence type="ECO:0000256" key="4">
    <source>
        <dbReference type="SAM" id="MobiDB-lite"/>
    </source>
</evidence>
<keyword evidence="3" id="KW-0663">Pyridoxal phosphate</keyword>
<sequence>MAHQPSSWSGWIIPHDAPTRAATRAHRPRRAARETGAVTAHPTTDPTTSTDPAPAHDPARRDFASDNYAGAHPEVMAALVAANGGHETSYGADAWTARLQDVVRAHLGPQAETFPVFNGTGANVLSLQAVLPPWGAVVCSGDAHIHTDENGAPERVAGIKLLPVPTPDGKLTPELVDREAWGFGDEHRAQPGVVSLTQSTEVGTIYTPDEIRAVADHAHALGLAVHVDGARLANAAAALGVPLRALTTDAGVDVVSLGGTKNGTLFAEAVVVLDPAVATGLPYLRKMDMQLASKMRFLSAQLVALYEGDLWLRSAAHANAMAARLAAGLQDAGVELLHPAQANGVFARLTPAVADDLRRRWRFYDWAHGTVRLMCAFDTTEQDVDDLLDATRAALAAHR</sequence>
<dbReference type="EMBL" id="BJLP01000040">
    <property type="protein sequence ID" value="GEA81849.1"/>
    <property type="molecule type" value="Genomic_DNA"/>
</dbReference>
<proteinExistence type="inferred from homology"/>
<dbReference type="InterPro" id="IPR001597">
    <property type="entry name" value="ArAA_b-elim_lyase/Thr_aldolase"/>
</dbReference>
<evidence type="ECO:0000313" key="7">
    <source>
        <dbReference type="Proteomes" id="UP000315842"/>
    </source>
</evidence>
<evidence type="ECO:0000313" key="6">
    <source>
        <dbReference type="EMBL" id="GEA81849.1"/>
    </source>
</evidence>
<gene>
    <name evidence="6" type="ORF">CUD01_22930</name>
</gene>
<dbReference type="Proteomes" id="UP000315842">
    <property type="component" value="Unassembled WGS sequence"/>
</dbReference>
<dbReference type="PANTHER" id="PTHR48097:SF5">
    <property type="entry name" value="LOW SPECIFICITY L-THREONINE ALDOLASE"/>
    <property type="match status" value="1"/>
</dbReference>
<dbReference type="Gene3D" id="3.90.1150.10">
    <property type="entry name" value="Aspartate Aminotransferase, domain 1"/>
    <property type="match status" value="1"/>
</dbReference>
<dbReference type="Gene3D" id="3.40.640.10">
    <property type="entry name" value="Type I PLP-dependent aspartate aminotransferase-like (Major domain)"/>
    <property type="match status" value="1"/>
</dbReference>
<dbReference type="GO" id="GO:0006520">
    <property type="term" value="P:amino acid metabolic process"/>
    <property type="evidence" value="ECO:0007669"/>
    <property type="project" value="InterPro"/>
</dbReference>
<dbReference type="PANTHER" id="PTHR48097">
    <property type="entry name" value="L-THREONINE ALDOLASE-RELATED"/>
    <property type="match status" value="1"/>
</dbReference>
<evidence type="ECO:0000256" key="1">
    <source>
        <dbReference type="ARBA" id="ARBA00001933"/>
    </source>
</evidence>
<protein>
    <submittedName>
        <fullName evidence="6">Threonine aldolase</fullName>
    </submittedName>
</protein>
<organism evidence="6 7">
    <name type="scientific">Cellulomonas uda</name>
    <dbReference type="NCBI Taxonomy" id="1714"/>
    <lineage>
        <taxon>Bacteria</taxon>
        <taxon>Bacillati</taxon>
        <taxon>Actinomycetota</taxon>
        <taxon>Actinomycetes</taxon>
        <taxon>Micrococcales</taxon>
        <taxon>Cellulomonadaceae</taxon>
        <taxon>Cellulomonas</taxon>
    </lineage>
</organism>
<dbReference type="InterPro" id="IPR015422">
    <property type="entry name" value="PyrdxlP-dep_Trfase_small"/>
</dbReference>
<dbReference type="SUPFAM" id="SSF53383">
    <property type="entry name" value="PLP-dependent transferases"/>
    <property type="match status" value="1"/>
</dbReference>
<name>A0A4Y3KBL9_CELUD</name>
<keyword evidence="7" id="KW-1185">Reference proteome</keyword>
<dbReference type="GO" id="GO:0016829">
    <property type="term" value="F:lyase activity"/>
    <property type="evidence" value="ECO:0007669"/>
    <property type="project" value="InterPro"/>
</dbReference>
<comment type="cofactor">
    <cofactor evidence="1">
        <name>pyridoxal 5'-phosphate</name>
        <dbReference type="ChEBI" id="CHEBI:597326"/>
    </cofactor>
</comment>
<reference evidence="6 7" key="1">
    <citation type="submission" date="2019-06" db="EMBL/GenBank/DDBJ databases">
        <title>Whole genome shotgun sequence of Cellulomonas uda NBRC 3747.</title>
        <authorList>
            <person name="Hosoyama A."/>
            <person name="Uohara A."/>
            <person name="Ohji S."/>
            <person name="Ichikawa N."/>
        </authorList>
    </citation>
    <scope>NUCLEOTIDE SEQUENCE [LARGE SCALE GENOMIC DNA]</scope>
    <source>
        <strain evidence="6 7">NBRC 3747</strain>
    </source>
</reference>